<organism evidence="2 3">
    <name type="scientific">Symbiodinium natans</name>
    <dbReference type="NCBI Taxonomy" id="878477"/>
    <lineage>
        <taxon>Eukaryota</taxon>
        <taxon>Sar</taxon>
        <taxon>Alveolata</taxon>
        <taxon>Dinophyceae</taxon>
        <taxon>Suessiales</taxon>
        <taxon>Symbiodiniaceae</taxon>
        <taxon>Symbiodinium</taxon>
    </lineage>
</organism>
<dbReference type="EMBL" id="CAJNDS010002174">
    <property type="protein sequence ID" value="CAE7360168.1"/>
    <property type="molecule type" value="Genomic_DNA"/>
</dbReference>
<reference evidence="2" key="1">
    <citation type="submission" date="2021-02" db="EMBL/GenBank/DDBJ databases">
        <authorList>
            <person name="Dougan E. K."/>
            <person name="Rhodes N."/>
            <person name="Thang M."/>
            <person name="Chan C."/>
        </authorList>
    </citation>
    <scope>NUCLEOTIDE SEQUENCE</scope>
</reference>
<name>A0A812PRA6_9DINO</name>
<feature type="region of interest" description="Disordered" evidence="1">
    <location>
        <begin position="1794"/>
        <end position="1826"/>
    </location>
</feature>
<accession>A0A812PRA6</accession>
<sequence length="2961" mass="333004">MSDLAHRAYVARRCLTAVPVHALACNGNFVICFDHHFVAVRRDSEGLWVNLSHRTHQWNPMRLCSGRGVPLAWSEEQMYYELHFAELDGVFQVQVRVSLFQLYMVVDEVVFALDAINDGDAYAQDALQDGSLNLSVAQAGVMSDRTRSLTETPMSQPADSKDVWARRLGMTVDEPWKKRILGAFMADLENHCGEEWALFRAEVAQQKAKVLLAVFTAKSRLEERGDKVVILPPDGAFQTLFLPQASHLEQFTKDWNYVLIRRKNAAFLPEAFANAPPEDGYSMHPQSPLLSKFGFGAEHARADCLVYLPAYRVACWGLSPKDANALAHEFVMLLENAVAQDVQGGSSLQMYWRMFDGFIVQEDALRRHYLPVNRSLQSMARSFLTVKNAASFFVHGPGRFLSSQGFWQFVRTFPVDLQWEICLALGENKLLVCALPVAVAEPGVSGHLVHPPLEDVELALLSLSLPLRRQLLHYLDLWDLARAVSTCTELQDVIMNSDSWKCDSTLYLRSLPSQIFFAASPTYHLNPTAYASLRSVNPLQGHACIVMSWGCQVDALVIGVTNAFVSRMSDAEVQHLCSCTITAPFQTECKTCIRWTASKQAPIDVSCPFLVADRCVRVLDLAWQQHSLRLKVDGRTVLSVDISCVGLQRDAYVFLYSIGEQVCKDNLQMAFAERRREHVNDLAGGSDALKPTDPLSCLSQSLQREVIINIATTRELLCLRACSKSASELLREDSLLRGSVVDLRDAGVRWLNVCMEWNATYFAVFLDDVPLCHVDTWNEWFSVCNISRYKKIASPAKATALHTFQSRSEVHVSEPESDEWDYNEHVLRAKKVLASTEFSTFPATPVLTCTPVIFDVEHLKVPPIFDHLSILHSHERDQHLVFQEEGHRYYWKNESVNVSVTGLIHLLTGGFKEQDVIRSMRQGSNWPRAAYVKPYASLELLQILQQIPGTEQLVSLLQQLPHDRAAVANLVRSMIYSDAVYNELADIVSMTSSEICHLWAQARRVGAARGTWMHAQIECLLNGGCVTSCSLEVAKFLRFVAEGGFGNTSAFRTEWKIYASEESLAGSIDFVARAPDGALVLFDWKRANKLCEKHNSFGKFMKSPMHHVPDASLWHYRLQLNLYKFILERYYNLRVVGMHIVSFHPDSSTFVDKVPDMQAEANAIMTYQRNRLANQAGEKERDFRGGAAAPSQASEADSFTQRIEQEFEDALVPSPECCRVDSSGRRDHVAKILEIDDAFLLNGVVPDLPQSQQGSILHDIQEVQELVAAHSDSSSWPEPLQHVVQGAISVHRLRLLDISRREEVLFLELIEGSSRHVRAHNGQCFFLSEHGHWAVYNGVIPQGVLARCKKFLLFLEGLYRLLPTGTLRTPDSIIRAVSVLLQGRNDNADFLLQECERAAICCNPHAAKRRKTRAGVENENRDDSEDENKPWTQVMASTVGKLYVKLQTSLLQDYLIKYYVEWCSIDDPRQAGFCTLDACLVFEKEKGLQQLQKAGSNNIYTFLPHRLLDPVPDDVKQRVQHFWYTTYWNNGEAFDCFMSALTLAIRGENVDRAFWGIGSGGVGQSLQTAHLEAILGSFHACLDMNIYYSDEEMRKQAASLLGKLVVTGQESVQGSRRGMREDVYKKHMSADKLPERLPYAIETRLVELRGWKRFEFNMLPRSLACKLVVTLFSELSTHTFKHEPHQQRFFGVSEETFNSLFRRSLAVRYKALFLELKDITNQVKEPEKKGIFPKDPTLKDFLRSKPACLVTLRAVWNYACRHSAADCRSCLEDYVVGKKDEGLTEACVREACGLKPPDTSENRDSSRLPGSVTSDLPETDGAGQEVDPEVLRLLQQQADEIEAWMIDVNKDWCTPSQIKTVKGKHFWKAFSRQDAENILKALADNKLMLQSTLTLQKQGLTEIFAPQIHTEKSMKEVVNMDHHGCTVFPEVYDCEALRQHMLEHKGRLANDKVLLQAHKKRLNDLKKSKASGAGAPTKVQRTVQENQENMIQTMGARLRMEQQLFDDMQKCVEQDVELLEMVMQRTYSYKLQHRCRRMVDGFGAQSFSRVFRNIVCKNTRDFDFHASMFTIVVQMVDKLGVAYHKTLKDLAAWRAVAKTREKVCAEILQCSQTRGKALLLQVACGRALSSADDICETGQKFLHDLSKESRCLRWLARSQCPDLYLSAKDGAASLKQSSWPEATVFAYWWNAAEDLCLSSILDLVADVEVSRKHISLHFDGVLLSTEIVQAVQEKNDMKSFPLVAEAAIFERTGFQITITEKRFRSLAQRLSELEGTSLRVDAADETMLTLLSSPGNCIPFAYACVTQAWRFVEEAVNQANTRAEQGGYRCYKDWTKCNQRFLRPCFTLPSLPGTDFLVHANVGSAPQCFGAKVLPDKQLQVFHERKVYLMSAPALQEILDESCEACSIVFFCVQSTEPTAVAGEQQLLDLVAGASSKDRMDSQAGASGAGSEATEADVQVGMHLRELLKDEVKNLIAKVQQNKGSSFGSQVCPLCPWRRFDKRSYLLTHLTKHHSESKRFVASGTKQLRIIAAMYDDDAARKAVHGNYIQRAAELLRCQVKPGCSSKRNIIDKEIRMCLSAKGPYFMSLSKIKAAKDLRRVGNVYYNQGFANEFMCNAVASRASFRQIAAAFTSSSARDHGALCSMLPEASHSFWCNVLEDIVQSPQIKSRVQTLLQECEDHTEFQYLSIDAHFNSSQDVRDAAAITDSEAAYKLLTVRGRTNAVVGLCGVRSEGSPVISTALASLLSPSQRAQVIHIASDAPSVELLATLKNTFSNLQSLGLDAMHIVMVYEQNFSNKKTTGSRWLATVMNKFRNIQAGCPAAAWGPMYTGQQKPSYTAEEKRLSALISDASMPEAEAVHVLQNLDPDSPWRTEAQFLEAMAAICALFQDELTKTTFSGPTLHRLLINLTSPVKIQWLFNDTRYRHVCLPSQTPLLPSGTTSNESLHHELNSWFHEIVSR</sequence>
<proteinExistence type="predicted"/>
<comment type="caution">
    <text evidence="2">The sequence shown here is derived from an EMBL/GenBank/DDBJ whole genome shotgun (WGS) entry which is preliminary data.</text>
</comment>
<evidence type="ECO:0000256" key="1">
    <source>
        <dbReference type="SAM" id="MobiDB-lite"/>
    </source>
</evidence>
<dbReference type="InterPro" id="IPR011604">
    <property type="entry name" value="PDDEXK-like_dom_sf"/>
</dbReference>
<dbReference type="Gene3D" id="3.90.320.10">
    <property type="match status" value="1"/>
</dbReference>
<protein>
    <submittedName>
        <fullName evidence="2">Uncharacterized protein</fullName>
    </submittedName>
</protein>
<dbReference type="Proteomes" id="UP000604046">
    <property type="component" value="Unassembled WGS sequence"/>
</dbReference>
<feature type="region of interest" description="Disordered" evidence="1">
    <location>
        <begin position="1176"/>
        <end position="1195"/>
    </location>
</feature>
<keyword evidence="3" id="KW-1185">Reference proteome</keyword>
<evidence type="ECO:0000313" key="2">
    <source>
        <dbReference type="EMBL" id="CAE7360168.1"/>
    </source>
</evidence>
<gene>
    <name evidence="2" type="ORF">SNAT2548_LOCUS19333</name>
</gene>
<evidence type="ECO:0000313" key="3">
    <source>
        <dbReference type="Proteomes" id="UP000604046"/>
    </source>
</evidence>